<organism evidence="1 2">
    <name type="scientific">Puccinia graminis f. sp. tritici</name>
    <dbReference type="NCBI Taxonomy" id="56615"/>
    <lineage>
        <taxon>Eukaryota</taxon>
        <taxon>Fungi</taxon>
        <taxon>Dikarya</taxon>
        <taxon>Basidiomycota</taxon>
        <taxon>Pucciniomycotina</taxon>
        <taxon>Pucciniomycetes</taxon>
        <taxon>Pucciniales</taxon>
        <taxon>Pucciniaceae</taxon>
        <taxon>Puccinia</taxon>
    </lineage>
</organism>
<keyword evidence="2" id="KW-1185">Reference proteome</keyword>
<dbReference type="GO" id="GO:0003676">
    <property type="term" value="F:nucleic acid binding"/>
    <property type="evidence" value="ECO:0007669"/>
    <property type="project" value="InterPro"/>
</dbReference>
<dbReference type="EMBL" id="VSWC01000014">
    <property type="protein sequence ID" value="KAA1114685.1"/>
    <property type="molecule type" value="Genomic_DNA"/>
</dbReference>
<gene>
    <name evidence="1" type="ORF">PGT21_018646</name>
</gene>
<sequence>MILGLFRSTPSPFQHPIKRLLNSDLNNRPSFHPSPIHNMIDQEFLTQLNINSIKTIHHHQIPPWEDFSLEIDNMKIKKEEAREIVTNQINQKKNNSENLIFTDGSNIPGQGTAAAALLNNSISFACRINNAENSSSFEAEVTAINIGLAIFLNNINNRNSENQQIISNNQVNVFCDNQATLTAISRPPKPTSLQFKFNEIFQQLKQIYQSNSSGARHTLPEESRL</sequence>
<evidence type="ECO:0000313" key="2">
    <source>
        <dbReference type="Proteomes" id="UP000324748"/>
    </source>
</evidence>
<name>A0A5B0QP16_PUCGR</name>
<accession>A0A5B0QP16</accession>
<dbReference type="SUPFAM" id="SSF53098">
    <property type="entry name" value="Ribonuclease H-like"/>
    <property type="match status" value="1"/>
</dbReference>
<dbReference type="InterPro" id="IPR036397">
    <property type="entry name" value="RNaseH_sf"/>
</dbReference>
<dbReference type="OrthoDB" id="2507389at2759"/>
<reference evidence="1 2" key="1">
    <citation type="submission" date="2019-05" db="EMBL/GenBank/DDBJ databases">
        <title>Emergence of the Ug99 lineage of the wheat stem rust pathogen through somatic hybridization.</title>
        <authorList>
            <person name="Li F."/>
            <person name="Upadhyaya N.M."/>
            <person name="Sperschneider J."/>
            <person name="Matny O."/>
            <person name="Nguyen-Phuc H."/>
            <person name="Mago R."/>
            <person name="Raley C."/>
            <person name="Miller M.E."/>
            <person name="Silverstein K.A.T."/>
            <person name="Henningsen E."/>
            <person name="Hirsch C.D."/>
            <person name="Visser B."/>
            <person name="Pretorius Z.A."/>
            <person name="Steffenson B.J."/>
            <person name="Schwessinger B."/>
            <person name="Dodds P.N."/>
            <person name="Figueroa M."/>
        </authorList>
    </citation>
    <scope>NUCLEOTIDE SEQUENCE [LARGE SCALE GENOMIC DNA]</scope>
    <source>
        <strain evidence="1">21-0</strain>
    </source>
</reference>
<dbReference type="Gene3D" id="3.30.420.10">
    <property type="entry name" value="Ribonuclease H-like superfamily/Ribonuclease H"/>
    <property type="match status" value="1"/>
</dbReference>
<proteinExistence type="predicted"/>
<dbReference type="InterPro" id="IPR012337">
    <property type="entry name" value="RNaseH-like_sf"/>
</dbReference>
<protein>
    <submittedName>
        <fullName evidence="1">Uncharacterized protein</fullName>
    </submittedName>
</protein>
<comment type="caution">
    <text evidence="1">The sequence shown here is derived from an EMBL/GenBank/DDBJ whole genome shotgun (WGS) entry which is preliminary data.</text>
</comment>
<evidence type="ECO:0000313" key="1">
    <source>
        <dbReference type="EMBL" id="KAA1114685.1"/>
    </source>
</evidence>
<dbReference type="Proteomes" id="UP000324748">
    <property type="component" value="Unassembled WGS sequence"/>
</dbReference>
<dbReference type="AlphaFoldDB" id="A0A5B0QP16"/>